<dbReference type="KEGG" id="sgs:AVL59_22695"/>
<proteinExistence type="predicted"/>
<feature type="compositionally biased region" description="Acidic residues" evidence="1">
    <location>
        <begin position="778"/>
        <end position="787"/>
    </location>
</feature>
<feature type="compositionally biased region" description="Basic and acidic residues" evidence="1">
    <location>
        <begin position="764"/>
        <end position="777"/>
    </location>
</feature>
<dbReference type="AlphaFoldDB" id="A0A1B1AZM4"/>
<organism evidence="3 4">
    <name type="scientific">Streptomyces griseochromogenes</name>
    <dbReference type="NCBI Taxonomy" id="68214"/>
    <lineage>
        <taxon>Bacteria</taxon>
        <taxon>Bacillati</taxon>
        <taxon>Actinomycetota</taxon>
        <taxon>Actinomycetes</taxon>
        <taxon>Kitasatosporales</taxon>
        <taxon>Streptomycetaceae</taxon>
        <taxon>Streptomyces</taxon>
    </lineage>
</organism>
<dbReference type="GO" id="GO:0003676">
    <property type="term" value="F:nucleic acid binding"/>
    <property type="evidence" value="ECO:0007669"/>
    <property type="project" value="InterPro"/>
</dbReference>
<gene>
    <name evidence="3" type="ORF">AVL59_22695</name>
</gene>
<dbReference type="InterPro" id="IPR012337">
    <property type="entry name" value="RNaseH-like_sf"/>
</dbReference>
<accession>A0A1B1AZM4</accession>
<dbReference type="Pfam" id="PF09299">
    <property type="entry name" value="Mu-transpos_C"/>
    <property type="match status" value="1"/>
</dbReference>
<protein>
    <recommendedName>
        <fullName evidence="2">Transposase-like Mu C-terminal domain-containing protein</fullName>
    </recommendedName>
</protein>
<name>A0A1B1AZM4_9ACTN</name>
<dbReference type="SUPFAM" id="SSF53098">
    <property type="entry name" value="Ribonuclease H-like"/>
    <property type="match status" value="1"/>
</dbReference>
<dbReference type="InterPro" id="IPR036397">
    <property type="entry name" value="RNaseH_sf"/>
</dbReference>
<evidence type="ECO:0000256" key="1">
    <source>
        <dbReference type="SAM" id="MobiDB-lite"/>
    </source>
</evidence>
<sequence>MAAAVMQADTGEQAGLRLGARLRWHGGTYRVLVLQGAEVQLGCLDEEGLDARALVSVVVGADDFALLDEDLQELEQEQVTDTSRLSVLSEAELKLVRDWERHLREIDDGVPPDAEEGAVPRPGYDPDRFTVRQRLAAKAAEMKALGFRHASAGTIERRRRAYQSRGVFGLIREIVPGSPWGRTDERVVRLLLAELKAGLGESDGDASRLYERLQAAVRREHEAEYDDLMISRATFYRLLGRLGINVASLHWPTDRRLDEANGAVPPYTPTFARRLGEQVQIDSTGLDIIAIGDDGRPVQVELTAAIDVASRTIIGAMIVPKVPGRGPRGRRLGGRATRSFDAVLMLAQALAPMPARPGWSPRALAEQSEMPYADLVACDPRMAGATARPVIRPRMVIVDHGKIFNSEHFDDVCRMLRIKVRPARERTATDKAIIESTFNAIKRRFSQYVTGYTGSDLKRRGKHVAEGPLWSLNELQDLLDQWIALDWQQKPHDGLRSPFLPGLTISPNRMYAALVAAEGHVPLVLTPHENRKLLPFTRLKVTDKGVRIGNRTYNSEALQEYRNRHSGIPGQGKRWQIRYSPYAPRFVWLWDHTKDDWVEAEFIHQRLISDEWTQWTWEQATLTVLEDGGHKEDQRRIAREVSALRERARKGPDVQRPRVPSLFTGPVLDLDVPQADPYEGVPDPDPAVVVRAPSLSGDAARILSAGWPGPGLMAAASRPDGEAAVEYACEGDPAPAGPVERYGSLSLHGSAADVFDRLHPRTPIERWSADSHPSLDDAHDEEDGEET</sequence>
<evidence type="ECO:0000259" key="2">
    <source>
        <dbReference type="Pfam" id="PF09299"/>
    </source>
</evidence>
<dbReference type="Proteomes" id="UP000092659">
    <property type="component" value="Chromosome"/>
</dbReference>
<feature type="region of interest" description="Disordered" evidence="1">
    <location>
        <begin position="764"/>
        <end position="787"/>
    </location>
</feature>
<evidence type="ECO:0000313" key="3">
    <source>
        <dbReference type="EMBL" id="ANP52009.1"/>
    </source>
</evidence>
<dbReference type="EMBL" id="CP016279">
    <property type="protein sequence ID" value="ANP52009.1"/>
    <property type="molecule type" value="Genomic_DNA"/>
</dbReference>
<dbReference type="STRING" id="68214.AVL59_22695"/>
<feature type="domain" description="Transposase-like Mu C-terminal" evidence="2">
    <location>
        <begin position="533"/>
        <end position="593"/>
    </location>
</feature>
<dbReference type="InterPro" id="IPR015378">
    <property type="entry name" value="Transposase-like_Mu_C"/>
</dbReference>
<reference evidence="3 4" key="1">
    <citation type="submission" date="2016-06" db="EMBL/GenBank/DDBJ databases">
        <title>Complete genome sequence of Streptomyces griseochromogenes ATCC 14511, the Blasticidin S producer.</title>
        <authorList>
            <person name="Wu L."/>
        </authorList>
    </citation>
    <scope>NUCLEOTIDE SEQUENCE [LARGE SCALE GENOMIC DNA]</scope>
    <source>
        <strain evidence="3 4">ATCC 14511</strain>
    </source>
</reference>
<evidence type="ECO:0000313" key="4">
    <source>
        <dbReference type="Proteomes" id="UP000092659"/>
    </source>
</evidence>
<dbReference type="Gene3D" id="3.30.420.10">
    <property type="entry name" value="Ribonuclease H-like superfamily/Ribonuclease H"/>
    <property type="match status" value="1"/>
</dbReference>